<evidence type="ECO:0000256" key="10">
    <source>
        <dbReference type="ARBA" id="ARBA00023306"/>
    </source>
</evidence>
<evidence type="ECO:0000259" key="12">
    <source>
        <dbReference type="Pfam" id="PF18122"/>
    </source>
</evidence>
<name>A0A3P5ZWP9_BRAOL</name>
<evidence type="ECO:0000256" key="9">
    <source>
        <dbReference type="ARBA" id="ARBA00023242"/>
    </source>
</evidence>
<protein>
    <recommendedName>
        <fullName evidence="4">Anaphase-promoting complex subunit 1</fullName>
    </recommendedName>
</protein>
<dbReference type="PANTHER" id="PTHR12827:SF5">
    <property type="entry name" value="BNAA03G01610D PROTEIN"/>
    <property type="match status" value="1"/>
</dbReference>
<dbReference type="FunFam" id="1.25.10.10:FF:000211">
    <property type="entry name" value="Anaphase-promoting complex subunit 1"/>
    <property type="match status" value="1"/>
</dbReference>
<keyword evidence="9" id="KW-0539">Nucleus</keyword>
<keyword evidence="6" id="KW-0677">Repeat</keyword>
<dbReference type="PANTHER" id="PTHR12827">
    <property type="entry name" value="MEIOTIC CHECKPOINT REGULATOR TSG24 FAMILY MEMBER"/>
    <property type="match status" value="1"/>
</dbReference>
<dbReference type="InterPro" id="IPR011989">
    <property type="entry name" value="ARM-like"/>
</dbReference>
<evidence type="ECO:0000256" key="5">
    <source>
        <dbReference type="ARBA" id="ARBA00022618"/>
    </source>
</evidence>
<feature type="domain" description="Anaphase-promoting complex subunit 1 middle" evidence="13">
    <location>
        <begin position="520"/>
        <end position="778"/>
    </location>
</feature>
<comment type="similarity">
    <text evidence="3">Belongs to the APC1 family.</text>
</comment>
<dbReference type="GO" id="GO:0007091">
    <property type="term" value="P:metaphase/anaphase transition of mitotic cell cycle"/>
    <property type="evidence" value="ECO:0007669"/>
    <property type="project" value="TreeGrafter"/>
</dbReference>
<dbReference type="Pfam" id="PF18122">
    <property type="entry name" value="APC1_C"/>
    <property type="match status" value="1"/>
</dbReference>
<feature type="domain" description="Anaphase-promoting complex subunit 1 beta-sandwich" evidence="14">
    <location>
        <begin position="1476"/>
        <end position="1539"/>
    </location>
</feature>
<comment type="subcellular location">
    <subcellularLocation>
        <location evidence="1">Nucleus</location>
    </subcellularLocation>
</comment>
<proteinExistence type="inferred from homology"/>
<dbReference type="Gene3D" id="1.25.10.10">
    <property type="entry name" value="Leucine-rich Repeat Variant"/>
    <property type="match status" value="2"/>
</dbReference>
<sequence length="1837" mass="203303">MSPGVRRLTVLGKFKPFGLIAEATDDGKPPDVDVPDSYEYFLFDPHLTGQRDDGDGNEANFSRQREHELFVRHNRLILTYMANFLIVSFPDYGFSLTHACWSHLGPGPEAFLCVLQIGCLTVYSTSGEVVSVPLSRTVISIWPLPFGLLLQQAAEVNQSSHIPFSAATPTLASREMLRQRKEIGNINFHSLVAHDLTSKRDMSSHLILRDPLEEPEPIYLEERGRLNIMKDYDERTIWTSDRLPLMTSYNKGKMQHSVWAAELIESASCSSGVVPDTVFPKRVSFRRIWQAKGAKKAASKVFLATDDAIPVICFLILEQKKLLSVGLQTVEINNEILFDVKPDISWSVSAIAAAPVVVTRSQVKNGLLPHLDIIVLSPENDLVLYSGKQCLCKYVLPSGFGKNLVSGDRESAEKDSGVRDLKITGLSDAVLGCINLSVNHSQIFRCALTGSPSSSLANDCIAAIAEGLRSDLYNLFLSLLWGDDNSGQKGSCVHFEWESFCNIFLGICQKPTDVHLKQPKASSESSWEFLLNSNFHKTYSRFHSGIASNNSLNLEGTVPFGTKTGGGKLPSKSMELMVQSLDCLHAVYESLKMDNLRKQDLHQLAVLLCNIAKFLGEKCYIDHYIRDFPRLSETIRACTTLSSCRKPPNLFRWFENCLRRGSLPTNLDDLPDLIRKDGCSIVSWARKIVSFYSVLFGDKPVGQKLSSGVPCNIAPGSYSSNEELAILAMAGERFGLHQLDLLPSGVSLPLRHALDSCRESPPADWPAIAYVLLGREDMALSVFRNLSSSKEFEMQSDTSLISMSIPYMLHLHPVIVPSSLSESTGMENTKIEDTSSVDGSVIDGMEHIFNSYTQLRYGRDLRLNEVRRLLCSARPVVIQTSANPTISDQEQQQDQLWRIAQRTAVLPLGRGAFTLSTIHTLLTEAIFFFLAKSIAFTVPKLVLAGRLPAQQNAIVNLDPNVRNIQELTTWPEFHNAVAAGLRLAPLQGKVSRTWIKYNKPGEPNVVHAGLLFGLGLQGYLHVLNLSDIYQYFTQDHESTTVGLMLGLAASYRRTMQPEIAKALFFHVPARYQASYAEFEIPTLLQSAALVSVGILFEGSAHQQTMQLLLGEIGRRSAGDNVLEREGYAVSAGFSLGLVALGRGGDALGSLDPFVNRLLQYLGAKEGRSLLVPSNEDHRIAAQITDGNTSNVDITAPGAIISLALMYLKTESEVIFSKLSIPQTHYELECVRPDFIMLRVIARNLIMWSRIRPTCDWIQSQVPEVVKNGISHLQDDTYEVDVEALVHAYVNIVAGACISLGLRFAGTRDGNARDLLYNYALYLLNEIKPVSAASGTAFPRGISKFVDKGTLEMCLYLVILSLSVVMAGSGDLQIFRLLRFLRSRNSADGHANYGTQMAVSLATGFLFLGVGMRTFSTSNGSIAMLLITLYPRLPSGPNDNRCHLQASLNLLCAALSTVSSVEARAFRHLYVLATEARWLQTIDVDSGLPVYTPIEITVKETELYSETRFCEVTPCILPERAILKRICVCGPRYWPQQVELVPEEKHWWSFGDKSDPFSSGVIHVKRKVGACSYVDDPVGCQSLLSRAMHKVVFGLRTLDESNTLASSHRELDSDSVDHLVSTFSSDPSLIAFAQLCCDKSWNDRSDSDFKEFCLQVLFDCISKDRPALLQVYLSLYTTIASMADLLVKTDSNVCDSLSISSLKVALAYNEAVTSGRLASSGGFVQSIFLASLGKRCEEILNCSTELKINLRNYLTSEAWPDDNNSKLQKDTMLLSWYLKWFSVPSPSIIRAAVEKIKSKFKISTSAVPLLRLLLPSTHISAISEIDRVFFPSNVTIAL</sequence>
<keyword evidence="10" id="KW-0131">Cell cycle</keyword>
<dbReference type="InterPro" id="IPR002015">
    <property type="entry name" value="Proteasome/cyclosome_rpt"/>
</dbReference>
<evidence type="ECO:0000256" key="6">
    <source>
        <dbReference type="ARBA" id="ARBA00022737"/>
    </source>
</evidence>
<keyword evidence="8" id="KW-0833">Ubl conjugation pathway</keyword>
<evidence type="ECO:0000256" key="3">
    <source>
        <dbReference type="ARBA" id="ARBA00010547"/>
    </source>
</evidence>
<dbReference type="InterPro" id="IPR024990">
    <property type="entry name" value="Apc1"/>
</dbReference>
<evidence type="ECO:0000256" key="2">
    <source>
        <dbReference type="ARBA" id="ARBA00004906"/>
    </source>
</evidence>
<dbReference type="Pfam" id="PF21282">
    <property type="entry name" value="APC1_3rd"/>
    <property type="match status" value="1"/>
</dbReference>
<keyword evidence="5" id="KW-0132">Cell division</keyword>
<evidence type="ECO:0000259" key="11">
    <source>
        <dbReference type="Pfam" id="PF12859"/>
    </source>
</evidence>
<dbReference type="GO" id="GO:0005680">
    <property type="term" value="C:anaphase-promoting complex"/>
    <property type="evidence" value="ECO:0007669"/>
    <property type="project" value="InterPro"/>
</dbReference>
<dbReference type="InterPro" id="IPR049255">
    <property type="entry name" value="Apc1_N"/>
</dbReference>
<dbReference type="GO" id="GO:0051301">
    <property type="term" value="P:cell division"/>
    <property type="evidence" value="ECO:0007669"/>
    <property type="project" value="UniProtKB-KW"/>
</dbReference>
<dbReference type="Pfam" id="PF20518">
    <property type="entry name" value="Apc1_MidN"/>
    <property type="match status" value="1"/>
</dbReference>
<evidence type="ECO:0000259" key="13">
    <source>
        <dbReference type="Pfam" id="PF20518"/>
    </source>
</evidence>
<reference evidence="15" key="1">
    <citation type="submission" date="2018-11" db="EMBL/GenBank/DDBJ databases">
        <authorList>
            <consortium name="Genoscope - CEA"/>
            <person name="William W."/>
        </authorList>
    </citation>
    <scope>NUCLEOTIDE SEQUENCE</scope>
</reference>
<dbReference type="InterPro" id="IPR041221">
    <property type="entry name" value="APC1_C"/>
</dbReference>
<evidence type="ECO:0000313" key="15">
    <source>
        <dbReference type="EMBL" id="VDC85356.1"/>
    </source>
</evidence>
<evidence type="ECO:0000256" key="8">
    <source>
        <dbReference type="ARBA" id="ARBA00022786"/>
    </source>
</evidence>
<evidence type="ECO:0000256" key="7">
    <source>
        <dbReference type="ARBA" id="ARBA00022776"/>
    </source>
</evidence>
<evidence type="ECO:0000256" key="1">
    <source>
        <dbReference type="ARBA" id="ARBA00004123"/>
    </source>
</evidence>
<evidence type="ECO:0000256" key="4">
    <source>
        <dbReference type="ARBA" id="ARBA00016070"/>
    </source>
</evidence>
<dbReference type="Pfam" id="PF01851">
    <property type="entry name" value="PC_rep"/>
    <property type="match status" value="1"/>
</dbReference>
<gene>
    <name evidence="15" type="ORF">BOLC3T12820H</name>
</gene>
<dbReference type="InterPro" id="IPR048971">
    <property type="entry name" value="Apc1_3rd"/>
</dbReference>
<accession>A0A3P5ZWP9</accession>
<organism evidence="15">
    <name type="scientific">Brassica oleracea</name>
    <name type="common">Wild cabbage</name>
    <dbReference type="NCBI Taxonomy" id="3712"/>
    <lineage>
        <taxon>Eukaryota</taxon>
        <taxon>Viridiplantae</taxon>
        <taxon>Streptophyta</taxon>
        <taxon>Embryophyta</taxon>
        <taxon>Tracheophyta</taxon>
        <taxon>Spermatophyta</taxon>
        <taxon>Magnoliopsida</taxon>
        <taxon>eudicotyledons</taxon>
        <taxon>Gunneridae</taxon>
        <taxon>Pentapetalae</taxon>
        <taxon>rosids</taxon>
        <taxon>malvids</taxon>
        <taxon>Brassicales</taxon>
        <taxon>Brassicaceae</taxon>
        <taxon>Brassiceae</taxon>
        <taxon>Brassica</taxon>
    </lineage>
</organism>
<dbReference type="GO" id="GO:0060090">
    <property type="term" value="F:molecular adaptor activity"/>
    <property type="evidence" value="ECO:0007669"/>
    <property type="project" value="TreeGrafter"/>
</dbReference>
<comment type="pathway">
    <text evidence="2">Protein modification; protein ubiquitination.</text>
</comment>
<feature type="domain" description="Anaphase-promoting complex subunit 1 N-terminal" evidence="11">
    <location>
        <begin position="109"/>
        <end position="271"/>
    </location>
</feature>
<evidence type="ECO:0000259" key="14">
    <source>
        <dbReference type="Pfam" id="PF21282"/>
    </source>
</evidence>
<dbReference type="GO" id="GO:0070979">
    <property type="term" value="P:protein K11-linked ubiquitination"/>
    <property type="evidence" value="ECO:0007669"/>
    <property type="project" value="TreeGrafter"/>
</dbReference>
<feature type="domain" description="Anaphase-promoting complex subunit 1 N-terminal" evidence="11">
    <location>
        <begin position="293"/>
        <end position="503"/>
    </location>
</feature>
<feature type="domain" description="Anaphase-promoting complex subunit 1 C-terminal" evidence="12">
    <location>
        <begin position="1618"/>
        <end position="1783"/>
    </location>
</feature>
<dbReference type="GO" id="GO:0031145">
    <property type="term" value="P:anaphase-promoting complex-dependent catabolic process"/>
    <property type="evidence" value="ECO:0007669"/>
    <property type="project" value="TreeGrafter"/>
</dbReference>
<dbReference type="FunFam" id="1.25.10.10:FF:000338">
    <property type="entry name" value="Anaphase-promoting complex subunit 1"/>
    <property type="match status" value="1"/>
</dbReference>
<dbReference type="Pfam" id="PF12859">
    <property type="entry name" value="ANAPC1"/>
    <property type="match status" value="2"/>
</dbReference>
<dbReference type="InterPro" id="IPR046794">
    <property type="entry name" value="Apc1_MidN"/>
</dbReference>
<keyword evidence="7" id="KW-0498">Mitosis</keyword>
<dbReference type="EMBL" id="LR031872">
    <property type="protein sequence ID" value="VDC85356.1"/>
    <property type="molecule type" value="Genomic_DNA"/>
</dbReference>